<reference evidence="3" key="1">
    <citation type="journal article" date="2019" name="Int. J. Syst. Evol. Microbiol.">
        <title>The Global Catalogue of Microorganisms (GCM) 10K type strain sequencing project: providing services to taxonomists for standard genome sequencing and annotation.</title>
        <authorList>
            <consortium name="The Broad Institute Genomics Platform"/>
            <consortium name="The Broad Institute Genome Sequencing Center for Infectious Disease"/>
            <person name="Wu L."/>
            <person name="Ma J."/>
        </authorList>
    </citation>
    <scope>NUCLEOTIDE SEQUENCE [LARGE SCALE GENOMIC DNA]</scope>
    <source>
        <strain evidence="3">KCTC 12848</strain>
    </source>
</reference>
<feature type="transmembrane region" description="Helical" evidence="1">
    <location>
        <begin position="100"/>
        <end position="119"/>
    </location>
</feature>
<organism evidence="2 3">
    <name type="scientific">Saccharothrix xinjiangensis</name>
    <dbReference type="NCBI Taxonomy" id="204798"/>
    <lineage>
        <taxon>Bacteria</taxon>
        <taxon>Bacillati</taxon>
        <taxon>Actinomycetota</taxon>
        <taxon>Actinomycetes</taxon>
        <taxon>Pseudonocardiales</taxon>
        <taxon>Pseudonocardiaceae</taxon>
        <taxon>Saccharothrix</taxon>
    </lineage>
</organism>
<keyword evidence="1" id="KW-1133">Transmembrane helix</keyword>
<dbReference type="Proteomes" id="UP001595833">
    <property type="component" value="Unassembled WGS sequence"/>
</dbReference>
<sequence>MARPTCAVVRGRTPRRALVLVALLVPALFVSGVTAHAETVVLAVAGSVDEVLTNMRNWLMGILAGLATVFLTIGGVRRVFGSGDPGEQEKAKQAFKSAGIGYGLAALAPLVVSVLKGIVGA</sequence>
<name>A0ABV9YAV7_9PSEU</name>
<gene>
    <name evidence="2" type="ORF">ACFPFM_39540</name>
</gene>
<proteinExistence type="predicted"/>
<evidence type="ECO:0000256" key="1">
    <source>
        <dbReference type="SAM" id="Phobius"/>
    </source>
</evidence>
<evidence type="ECO:0000313" key="2">
    <source>
        <dbReference type="EMBL" id="MFC5059843.1"/>
    </source>
</evidence>
<dbReference type="EMBL" id="JBHSJB010000049">
    <property type="protein sequence ID" value="MFC5059843.1"/>
    <property type="molecule type" value="Genomic_DNA"/>
</dbReference>
<dbReference type="Pfam" id="PF18895">
    <property type="entry name" value="T4SS_pilin"/>
    <property type="match status" value="1"/>
</dbReference>
<evidence type="ECO:0000313" key="3">
    <source>
        <dbReference type="Proteomes" id="UP001595833"/>
    </source>
</evidence>
<dbReference type="RefSeq" id="WP_380648766.1">
    <property type="nucleotide sequence ID" value="NZ_BAAAKE010000010.1"/>
</dbReference>
<keyword evidence="1" id="KW-0472">Membrane</keyword>
<feature type="transmembrane region" description="Helical" evidence="1">
    <location>
        <begin position="61"/>
        <end position="80"/>
    </location>
</feature>
<keyword evidence="3" id="KW-1185">Reference proteome</keyword>
<comment type="caution">
    <text evidence="2">The sequence shown here is derived from an EMBL/GenBank/DDBJ whole genome shotgun (WGS) entry which is preliminary data.</text>
</comment>
<accession>A0ABV9YAV7</accession>
<dbReference type="InterPro" id="IPR043993">
    <property type="entry name" value="T4SS_pilin"/>
</dbReference>
<protein>
    <submittedName>
        <fullName evidence="2">Pilin</fullName>
    </submittedName>
</protein>
<keyword evidence="1" id="KW-0812">Transmembrane</keyword>